<evidence type="ECO:0000256" key="4">
    <source>
        <dbReference type="ARBA" id="ARBA00022741"/>
    </source>
</evidence>
<dbReference type="PANTHER" id="PTHR43152:SF3">
    <property type="entry name" value="UVRABC SYSTEM PROTEIN A"/>
    <property type="match status" value="1"/>
</dbReference>
<dbReference type="PANTHER" id="PTHR43152">
    <property type="entry name" value="UVRABC SYSTEM PROTEIN A"/>
    <property type="match status" value="1"/>
</dbReference>
<dbReference type="InterPro" id="IPR013815">
    <property type="entry name" value="ATP_grasp_subdomain_1"/>
</dbReference>
<keyword evidence="3" id="KW-0677">Repeat</keyword>
<proteinExistence type="predicted"/>
<organism evidence="12">
    <name type="scientific">marine sediment metagenome</name>
    <dbReference type="NCBI Taxonomy" id="412755"/>
    <lineage>
        <taxon>unclassified sequences</taxon>
        <taxon>metagenomes</taxon>
        <taxon>ecological metagenomes</taxon>
    </lineage>
</organism>
<keyword evidence="4" id="KW-0547">Nucleotide-binding</keyword>
<keyword evidence="10" id="KW-0234">DNA repair</keyword>
<evidence type="ECO:0000313" key="12">
    <source>
        <dbReference type="EMBL" id="GAH52420.1"/>
    </source>
</evidence>
<keyword evidence="6" id="KW-0228">DNA excision</keyword>
<evidence type="ECO:0000256" key="1">
    <source>
        <dbReference type="ARBA" id="ARBA00004496"/>
    </source>
</evidence>
<evidence type="ECO:0000256" key="10">
    <source>
        <dbReference type="ARBA" id="ARBA00023204"/>
    </source>
</evidence>
<dbReference type="GO" id="GO:0006281">
    <property type="term" value="P:DNA repair"/>
    <property type="evidence" value="ECO:0007669"/>
    <property type="project" value="UniProtKB-KW"/>
</dbReference>
<evidence type="ECO:0000256" key="8">
    <source>
        <dbReference type="ARBA" id="ARBA00022881"/>
    </source>
</evidence>
<evidence type="ECO:0000256" key="2">
    <source>
        <dbReference type="ARBA" id="ARBA00022490"/>
    </source>
</evidence>
<sequence>MSIVNPLKRATLLPVRNVVITLDCQQGGLWLSCFISGAKIQQGEYMPLDAIVVKGAREHNLKNIDVVIPRDKLVVITGVSGSGKSSLAFDTIYAEGQRRYVESLSAYARQFLGRMEKPEVDYIEGLSPAISIDQKGPSRNPRSTVGTVTETYDYLRLLFARVGHPHCPKCGREIAMQTVQQIVDATQNTPEGSRIMILAPLIRDRKGEYQVVFDDLRKAGYIRVRVDGHIYDLSEEFQLDKNKKHSVEVVVDRLVVGQSGSQSRIA</sequence>
<dbReference type="GO" id="GO:0005524">
    <property type="term" value="F:ATP binding"/>
    <property type="evidence" value="ECO:0007669"/>
    <property type="project" value="UniProtKB-KW"/>
</dbReference>
<gene>
    <name evidence="12" type="ORF">S03H2_37949</name>
</gene>
<evidence type="ECO:0000256" key="5">
    <source>
        <dbReference type="ARBA" id="ARBA00022763"/>
    </source>
</evidence>
<evidence type="ECO:0000256" key="9">
    <source>
        <dbReference type="ARBA" id="ARBA00023125"/>
    </source>
</evidence>
<protein>
    <recommendedName>
        <fullName evidence="11">UvrA interaction domain-containing protein</fullName>
    </recommendedName>
</protein>
<name>X1H5R0_9ZZZZ</name>
<dbReference type="Gene3D" id="3.30.1490.20">
    <property type="entry name" value="ATP-grasp fold, A domain"/>
    <property type="match status" value="1"/>
</dbReference>
<dbReference type="FunFam" id="3.40.50.300:FF:000028">
    <property type="entry name" value="UvrABC system protein A"/>
    <property type="match status" value="1"/>
</dbReference>
<evidence type="ECO:0000256" key="6">
    <source>
        <dbReference type="ARBA" id="ARBA00022769"/>
    </source>
</evidence>
<feature type="domain" description="UvrA interaction" evidence="11">
    <location>
        <begin position="177"/>
        <end position="265"/>
    </location>
</feature>
<evidence type="ECO:0000256" key="3">
    <source>
        <dbReference type="ARBA" id="ARBA00022737"/>
    </source>
</evidence>
<dbReference type="CDD" id="cd03270">
    <property type="entry name" value="ABC_UvrA_I"/>
    <property type="match status" value="1"/>
</dbReference>
<comment type="caution">
    <text evidence="12">The sequence shown here is derived from an EMBL/GenBank/DDBJ whole genome shotgun (WGS) entry which is preliminary data.</text>
</comment>
<accession>X1H5R0</accession>
<dbReference type="GO" id="GO:0004518">
    <property type="term" value="F:nuclease activity"/>
    <property type="evidence" value="ECO:0007669"/>
    <property type="project" value="UniProtKB-KW"/>
</dbReference>
<evidence type="ECO:0000256" key="7">
    <source>
        <dbReference type="ARBA" id="ARBA00022840"/>
    </source>
</evidence>
<keyword evidence="7" id="KW-0067">ATP-binding</keyword>
<dbReference type="InterPro" id="IPR041102">
    <property type="entry name" value="UvrA_inter"/>
</dbReference>
<dbReference type="GO" id="GO:0005737">
    <property type="term" value="C:cytoplasm"/>
    <property type="evidence" value="ECO:0007669"/>
    <property type="project" value="UniProtKB-SubCell"/>
</dbReference>
<dbReference type="SUPFAM" id="SSF52540">
    <property type="entry name" value="P-loop containing nucleoside triphosphate hydrolases"/>
    <property type="match status" value="1"/>
</dbReference>
<comment type="subcellular location">
    <subcellularLocation>
        <location evidence="1">Cytoplasm</location>
    </subcellularLocation>
</comment>
<dbReference type="Pfam" id="PF17760">
    <property type="entry name" value="UvrA_inter"/>
    <property type="match status" value="1"/>
</dbReference>
<reference evidence="12" key="1">
    <citation type="journal article" date="2014" name="Front. Microbiol.">
        <title>High frequency of phylogenetically diverse reductive dehalogenase-homologous genes in deep subseafloor sedimentary metagenomes.</title>
        <authorList>
            <person name="Kawai M."/>
            <person name="Futagami T."/>
            <person name="Toyoda A."/>
            <person name="Takaki Y."/>
            <person name="Nishi S."/>
            <person name="Hori S."/>
            <person name="Arai W."/>
            <person name="Tsubouchi T."/>
            <person name="Morono Y."/>
            <person name="Uchiyama I."/>
            <person name="Ito T."/>
            <person name="Fujiyama A."/>
            <person name="Inagaki F."/>
            <person name="Takami H."/>
        </authorList>
    </citation>
    <scope>NUCLEOTIDE SEQUENCE</scope>
    <source>
        <strain evidence="12">Expedition CK06-06</strain>
    </source>
</reference>
<keyword evidence="5" id="KW-0227">DNA damage</keyword>
<evidence type="ECO:0000259" key="11">
    <source>
        <dbReference type="Pfam" id="PF17760"/>
    </source>
</evidence>
<dbReference type="InterPro" id="IPR027417">
    <property type="entry name" value="P-loop_NTPase"/>
</dbReference>
<keyword evidence="2" id="KW-0963">Cytoplasm</keyword>
<dbReference type="AlphaFoldDB" id="X1H5R0"/>
<feature type="non-terminal residue" evidence="12">
    <location>
        <position position="266"/>
    </location>
</feature>
<dbReference type="Gene3D" id="1.20.1580.10">
    <property type="entry name" value="ABC transporter ATPase like domain"/>
    <property type="match status" value="1"/>
</dbReference>
<keyword evidence="9" id="KW-0238">DNA-binding</keyword>
<dbReference type="GO" id="GO:0003677">
    <property type="term" value="F:DNA binding"/>
    <property type="evidence" value="ECO:0007669"/>
    <property type="project" value="UniProtKB-KW"/>
</dbReference>
<keyword evidence="8" id="KW-0267">Excision nuclease</keyword>
<dbReference type="EMBL" id="BARU01023378">
    <property type="protein sequence ID" value="GAH52420.1"/>
    <property type="molecule type" value="Genomic_DNA"/>
</dbReference>
<dbReference type="Gene3D" id="3.40.50.300">
    <property type="entry name" value="P-loop containing nucleotide triphosphate hydrolases"/>
    <property type="match status" value="1"/>
</dbReference>